<name>A0A853PTI5_BACFG</name>
<accession>A0A853PTI5</accession>
<dbReference type="AlphaFoldDB" id="A0A853PTI5"/>
<reference evidence="1 2" key="1">
    <citation type="journal article" date="2016" name="PLoS ONE">
        <title>Genomic Diversity of Enterotoxigenic Strains of Bacteroides fragilis.</title>
        <authorList>
            <person name="Pierce J.V."/>
            <person name="Bernstein H.D."/>
        </authorList>
    </citation>
    <scope>NUCLEOTIDE SEQUENCE [LARGE SCALE GENOMIC DNA]</scope>
    <source>
        <strain evidence="1 2">20793-3</strain>
    </source>
</reference>
<gene>
    <name evidence="1" type="ORF">AC094_29840</name>
</gene>
<comment type="caution">
    <text evidence="1">The sequence shown here is derived from an EMBL/GenBank/DDBJ whole genome shotgun (WGS) entry which is preliminary data.</text>
</comment>
<protein>
    <submittedName>
        <fullName evidence="1">Uncharacterized protein</fullName>
    </submittedName>
</protein>
<evidence type="ECO:0000313" key="2">
    <source>
        <dbReference type="Proteomes" id="UP000093197"/>
    </source>
</evidence>
<dbReference type="EMBL" id="LIDT01000031">
    <property type="protein sequence ID" value="OCR29909.1"/>
    <property type="molecule type" value="Genomic_DNA"/>
</dbReference>
<organism evidence="1 2">
    <name type="scientific">Bacteroides fragilis</name>
    <dbReference type="NCBI Taxonomy" id="817"/>
    <lineage>
        <taxon>Bacteria</taxon>
        <taxon>Pseudomonadati</taxon>
        <taxon>Bacteroidota</taxon>
        <taxon>Bacteroidia</taxon>
        <taxon>Bacteroidales</taxon>
        <taxon>Bacteroidaceae</taxon>
        <taxon>Bacteroides</taxon>
    </lineage>
</organism>
<dbReference type="Proteomes" id="UP000093197">
    <property type="component" value="Unassembled WGS sequence"/>
</dbReference>
<proteinExistence type="predicted"/>
<sequence length="43" mass="4908">MMIYGMALFYLKRVRQNLPFMPSIVVATSCRAIYYFQAAGTAL</sequence>
<evidence type="ECO:0000313" key="1">
    <source>
        <dbReference type="EMBL" id="OCR29909.1"/>
    </source>
</evidence>